<dbReference type="EMBL" id="LN714487">
    <property type="protein sequence ID" value="CEL71089.1"/>
    <property type="molecule type" value="Genomic_DNA"/>
</dbReference>
<protein>
    <submittedName>
        <fullName evidence="2">Uncharacterized protein</fullName>
    </submittedName>
</protein>
<dbReference type="AlphaFoldDB" id="F0VRI1"/>
<reference evidence="4" key="3">
    <citation type="journal article" date="2012" name="PLoS Pathog.">
        <title>Comparative genomics of the apicomplexan parasites Toxoplasma gondii and Neospora caninum: Coccidia differing in host range and transmission strategy.</title>
        <authorList>
            <person name="Reid A.J."/>
            <person name="Vermont S.J."/>
            <person name="Cotton J.A."/>
            <person name="Harris D."/>
            <person name="Hill-Cawthorne G.A."/>
            <person name="Konen-Waisman S."/>
            <person name="Latham S.M."/>
            <person name="Mourier T."/>
            <person name="Norton R."/>
            <person name="Quail M.A."/>
            <person name="Sanders M."/>
            <person name="Shanmugam D."/>
            <person name="Sohal A."/>
            <person name="Wasmuth J.D."/>
            <person name="Brunk B."/>
            <person name="Grigg M.E."/>
            <person name="Howard J.C."/>
            <person name="Parkinson J."/>
            <person name="Roos D.S."/>
            <person name="Trees A.J."/>
            <person name="Berriman M."/>
            <person name="Pain A."/>
            <person name="Wastling J.M."/>
        </authorList>
    </citation>
    <scope>NUCLEOTIDE SEQUENCE [LARGE SCALE GENOMIC DNA]</scope>
    <source>
        <strain evidence="4">Liverpool</strain>
    </source>
</reference>
<reference evidence="2" key="2">
    <citation type="submission" date="2011-03" db="EMBL/GenBank/DDBJ databases">
        <title>Comparative genomics and transcriptomics of Neospora caninum and Toxoplasma gondii.</title>
        <authorList>
            <person name="Reid A.J."/>
            <person name="Sohal A."/>
            <person name="Harris D."/>
            <person name="Quail M."/>
            <person name="Sanders M."/>
            <person name="Berriman M."/>
            <person name="Wastling J.M."/>
            <person name="Pain A."/>
        </authorList>
    </citation>
    <scope>NUCLEOTIDE SEQUENCE</scope>
    <source>
        <strain evidence="2">Liverpool</strain>
    </source>
</reference>
<feature type="compositionally biased region" description="Polar residues" evidence="1">
    <location>
        <begin position="443"/>
        <end position="454"/>
    </location>
</feature>
<dbReference type="InParanoid" id="F0VRI1"/>
<evidence type="ECO:0000313" key="4">
    <source>
        <dbReference type="Proteomes" id="UP000007494"/>
    </source>
</evidence>
<organism evidence="2 4">
    <name type="scientific">Neospora caninum (strain Liverpool)</name>
    <dbReference type="NCBI Taxonomy" id="572307"/>
    <lineage>
        <taxon>Eukaryota</taxon>
        <taxon>Sar</taxon>
        <taxon>Alveolata</taxon>
        <taxon>Apicomplexa</taxon>
        <taxon>Conoidasida</taxon>
        <taxon>Coccidia</taxon>
        <taxon>Eucoccidiorida</taxon>
        <taxon>Eimeriorina</taxon>
        <taxon>Sarcocystidae</taxon>
        <taxon>Neospora</taxon>
    </lineage>
</organism>
<feature type="compositionally biased region" description="Basic and acidic residues" evidence="1">
    <location>
        <begin position="67"/>
        <end position="78"/>
    </location>
</feature>
<sequence>MGSLRGRGRLLQPPDTLIPILVNDRIQALPNISVVQGNVKGLESKLTKTSSQIRAQLSAKAPLPDSLRQESLDGENRDAASTATPPVTALPEQLIEGLDPMNQPALDDPLGKYVRIRRPASSVLRLLDYFQKYEDVYVAWEWEMQADGIPPERAYQKGATDFYGMLPHLICLHNELLKINLKNTKTLMRIQQRLASKMRRDARTKALEKLSKESTEILFESIELQKHFDGYNVSVLADLALGDRTKYLLYDSKRQRLTFDTRAYMKHVIPDDRESGAAAKELDQRIASLCLDVGINVDQRGHACLAQEEGISPSGWGNQWKAPPSRARKVKAGDALDRSTIGTRGESRGSRLQSTSAASAPGAPSIHVLRSKGPEAANGPKAASELPQNVGRGNRVPVLPVPPPRTGPRNSARRTHHDKESTAIKERAAAEHPEMLVSGADFSGTNAKLQGSTNRRGKNSIVPPLEMSKLLRLENPPPALT</sequence>
<proteinExistence type="predicted"/>
<feature type="region of interest" description="Disordered" evidence="1">
    <location>
        <begin position="437"/>
        <end position="481"/>
    </location>
</feature>
<feature type="compositionally biased region" description="Low complexity" evidence="1">
    <location>
        <begin position="354"/>
        <end position="365"/>
    </location>
</feature>
<accession>F0VRI1</accession>
<feature type="region of interest" description="Disordered" evidence="1">
    <location>
        <begin position="312"/>
        <end position="422"/>
    </location>
</feature>
<dbReference type="eggNOG" id="ENOG502QZ68">
    <property type="taxonomic scope" value="Eukaryota"/>
</dbReference>
<reference evidence="3" key="4">
    <citation type="journal article" date="2015" name="PLoS ONE">
        <title>Comprehensive Evaluation of Toxoplasma gondii VEG and Neospora caninum LIV Genomes with Tachyzoite Stage Transcriptome and Proteome Defines Novel Transcript Features.</title>
        <authorList>
            <person name="Ramaprasad A."/>
            <person name="Mourier T."/>
            <person name="Naeem R."/>
            <person name="Malas T.B."/>
            <person name="Moussa E."/>
            <person name="Panigrahi A."/>
            <person name="Vermont S.J."/>
            <person name="Otto T.D."/>
            <person name="Wastling J."/>
            <person name="Pain A."/>
        </authorList>
    </citation>
    <scope>NUCLEOTIDE SEQUENCE</scope>
    <source>
        <strain evidence="3">Liverpool</strain>
    </source>
</reference>
<dbReference type="GeneID" id="13445552"/>
<dbReference type="OMA" id="FDTRAYM"/>
<dbReference type="VEuPathDB" id="ToxoDB:NCLIV_067540"/>
<reference evidence="2" key="1">
    <citation type="submission" date="2011-02" db="EMBL/GenBank/DDBJ databases">
        <authorList>
            <person name="Aslett M."/>
        </authorList>
    </citation>
    <scope>NUCLEOTIDE SEQUENCE</scope>
    <source>
        <strain evidence="2">Liverpool</strain>
    </source>
</reference>
<evidence type="ECO:0000256" key="1">
    <source>
        <dbReference type="SAM" id="MobiDB-lite"/>
    </source>
</evidence>
<dbReference type="RefSeq" id="XP_003886354.1">
    <property type="nucleotide sequence ID" value="XM_003886305.1"/>
</dbReference>
<evidence type="ECO:0000313" key="2">
    <source>
        <dbReference type="EMBL" id="CBZ56329.1"/>
    </source>
</evidence>
<dbReference type="Proteomes" id="UP000007494">
    <property type="component" value="Chromosome XII"/>
</dbReference>
<name>F0VRI1_NEOCL</name>
<keyword evidence="4" id="KW-1185">Reference proteome</keyword>
<evidence type="ECO:0000313" key="3">
    <source>
        <dbReference type="EMBL" id="CEL71089.1"/>
    </source>
</evidence>
<feature type="region of interest" description="Disordered" evidence="1">
    <location>
        <begin position="58"/>
        <end position="84"/>
    </location>
</feature>
<dbReference type="OrthoDB" id="330878at2759"/>
<dbReference type="EMBL" id="FR823393">
    <property type="protein sequence ID" value="CBZ56329.1"/>
    <property type="molecule type" value="Genomic_DNA"/>
</dbReference>
<gene>
    <name evidence="3" type="ORF">BN1204_067540</name>
    <name evidence="2" type="ORF">NCLIV_067540</name>
</gene>